<evidence type="ECO:0000256" key="2">
    <source>
        <dbReference type="SAM" id="SignalP"/>
    </source>
</evidence>
<organism evidence="3 4">
    <name type="scientific">Lentithecium fluviatile CBS 122367</name>
    <dbReference type="NCBI Taxonomy" id="1168545"/>
    <lineage>
        <taxon>Eukaryota</taxon>
        <taxon>Fungi</taxon>
        <taxon>Dikarya</taxon>
        <taxon>Ascomycota</taxon>
        <taxon>Pezizomycotina</taxon>
        <taxon>Dothideomycetes</taxon>
        <taxon>Pleosporomycetidae</taxon>
        <taxon>Pleosporales</taxon>
        <taxon>Massarineae</taxon>
        <taxon>Lentitheciaceae</taxon>
        <taxon>Lentithecium</taxon>
    </lineage>
</organism>
<dbReference type="OrthoDB" id="3792049at2759"/>
<sequence length="232" mass="25860">MAPPSRFGWPSLAAFFLLFLSLLNIATAAPLPDDHVKKTLVARKTSITQERYEAYLTQYFPDTGHYLFYTGGSERQVEAFKAKNSGYYYYDDLFNAHNDDHPWYEAFNEDNDEDDGEASSKAMAAKASGEVLVFGGIEYKGQNSFFTRQEIDILHKGIQDGRINSINHMAKGATDPSQVMAKEDANGVFTWQDGYKEGDKNAGNGSDVVDDSDSDAEDALDDAEDALDDWTR</sequence>
<accession>A0A6G1IBZ9</accession>
<evidence type="ECO:0000256" key="1">
    <source>
        <dbReference type="SAM" id="MobiDB-lite"/>
    </source>
</evidence>
<dbReference type="AlphaFoldDB" id="A0A6G1IBZ9"/>
<dbReference type="Proteomes" id="UP000799291">
    <property type="component" value="Unassembled WGS sequence"/>
</dbReference>
<keyword evidence="4" id="KW-1185">Reference proteome</keyword>
<evidence type="ECO:0000313" key="4">
    <source>
        <dbReference type="Proteomes" id="UP000799291"/>
    </source>
</evidence>
<feature type="compositionally biased region" description="Acidic residues" evidence="1">
    <location>
        <begin position="208"/>
        <end position="232"/>
    </location>
</feature>
<proteinExistence type="predicted"/>
<feature type="chain" id="PRO_5026325829" evidence="2">
    <location>
        <begin position="29"/>
        <end position="232"/>
    </location>
</feature>
<reference evidence="3" key="1">
    <citation type="journal article" date="2020" name="Stud. Mycol.">
        <title>101 Dothideomycetes genomes: a test case for predicting lifestyles and emergence of pathogens.</title>
        <authorList>
            <person name="Haridas S."/>
            <person name="Albert R."/>
            <person name="Binder M."/>
            <person name="Bloem J."/>
            <person name="Labutti K."/>
            <person name="Salamov A."/>
            <person name="Andreopoulos B."/>
            <person name="Baker S."/>
            <person name="Barry K."/>
            <person name="Bills G."/>
            <person name="Bluhm B."/>
            <person name="Cannon C."/>
            <person name="Castanera R."/>
            <person name="Culley D."/>
            <person name="Daum C."/>
            <person name="Ezra D."/>
            <person name="Gonzalez J."/>
            <person name="Henrissat B."/>
            <person name="Kuo A."/>
            <person name="Liang C."/>
            <person name="Lipzen A."/>
            <person name="Lutzoni F."/>
            <person name="Magnuson J."/>
            <person name="Mondo S."/>
            <person name="Nolan M."/>
            <person name="Ohm R."/>
            <person name="Pangilinan J."/>
            <person name="Park H.-J."/>
            <person name="Ramirez L."/>
            <person name="Alfaro M."/>
            <person name="Sun H."/>
            <person name="Tritt A."/>
            <person name="Yoshinaga Y."/>
            <person name="Zwiers L.-H."/>
            <person name="Turgeon B."/>
            <person name="Goodwin S."/>
            <person name="Spatafora J."/>
            <person name="Crous P."/>
            <person name="Grigoriev I."/>
        </authorList>
    </citation>
    <scope>NUCLEOTIDE SEQUENCE</scope>
    <source>
        <strain evidence="3">CBS 122367</strain>
    </source>
</reference>
<dbReference type="EMBL" id="MU005651">
    <property type="protein sequence ID" value="KAF2675726.1"/>
    <property type="molecule type" value="Genomic_DNA"/>
</dbReference>
<keyword evidence="2" id="KW-0732">Signal</keyword>
<protein>
    <submittedName>
        <fullName evidence="3">Uncharacterized protein</fullName>
    </submittedName>
</protein>
<name>A0A6G1IBZ9_9PLEO</name>
<gene>
    <name evidence="3" type="ORF">K458DRAFT_323889</name>
</gene>
<feature type="signal peptide" evidence="2">
    <location>
        <begin position="1"/>
        <end position="28"/>
    </location>
</feature>
<evidence type="ECO:0000313" key="3">
    <source>
        <dbReference type="EMBL" id="KAF2675726.1"/>
    </source>
</evidence>
<feature type="region of interest" description="Disordered" evidence="1">
    <location>
        <begin position="191"/>
        <end position="232"/>
    </location>
</feature>